<dbReference type="EMBL" id="NCVJ01000021">
    <property type="protein sequence ID" value="ORO97477.1"/>
    <property type="molecule type" value="Genomic_DNA"/>
</dbReference>
<organism evidence="2 5">
    <name type="scientific">Streptococcus mitis</name>
    <dbReference type="NCBI Taxonomy" id="28037"/>
    <lineage>
        <taxon>Bacteria</taxon>
        <taxon>Bacillati</taxon>
        <taxon>Bacillota</taxon>
        <taxon>Bacilli</taxon>
        <taxon>Lactobacillales</taxon>
        <taxon>Streptococcaceae</taxon>
        <taxon>Streptococcus</taxon>
        <taxon>Streptococcus mitis group</taxon>
    </lineage>
</organism>
<evidence type="ECO:0000313" key="3">
    <source>
        <dbReference type="EMBL" id="ORO97477.1"/>
    </source>
</evidence>
<evidence type="ECO:0000256" key="1">
    <source>
        <dbReference type="SAM" id="Phobius"/>
    </source>
</evidence>
<feature type="transmembrane region" description="Helical" evidence="1">
    <location>
        <begin position="21"/>
        <end position="40"/>
    </location>
</feature>
<dbReference type="EMBL" id="RJNH01000002">
    <property type="protein sequence ID" value="RSI62834.1"/>
    <property type="molecule type" value="Genomic_DNA"/>
</dbReference>
<dbReference type="EMBL" id="JYGS01000007">
    <property type="protein sequence ID" value="KJQ71902.1"/>
    <property type="molecule type" value="Genomic_DNA"/>
</dbReference>
<evidence type="ECO:0000313" key="2">
    <source>
        <dbReference type="EMBL" id="KJQ71902.1"/>
    </source>
</evidence>
<reference evidence="3" key="3">
    <citation type="submission" date="2017-04" db="EMBL/GenBank/DDBJ databases">
        <authorList>
            <person name="Afonso C.L."/>
            <person name="Miller P.J."/>
            <person name="Scott M.A."/>
            <person name="Spackman E."/>
            <person name="Goraichik I."/>
            <person name="Dimitrov K.M."/>
            <person name="Suarez D.L."/>
            <person name="Swayne D.E."/>
        </authorList>
    </citation>
    <scope>NUCLEOTIDE SEQUENCE</scope>
    <source>
        <strain evidence="3">RH_12363_08</strain>
    </source>
</reference>
<keyword evidence="1" id="KW-0812">Transmembrane</keyword>
<feature type="transmembrane region" description="Helical" evidence="1">
    <location>
        <begin position="113"/>
        <end position="131"/>
    </location>
</feature>
<dbReference type="Pfam" id="PF06182">
    <property type="entry name" value="ABC2_membrane_6"/>
    <property type="match status" value="1"/>
</dbReference>
<accession>A0A0F2DLI0</accession>
<dbReference type="Proteomes" id="UP000278653">
    <property type="component" value="Unassembled WGS sequence"/>
</dbReference>
<evidence type="ECO:0000313" key="5">
    <source>
        <dbReference type="Proteomes" id="UP000033590"/>
    </source>
</evidence>
<sequence length="264" mass="31134">MKKEMSIILISFRSILNYKSSVLLLMLQASIQIMISVFLWTYIYQSNQINIAGYDFTSMVQYYLGTIIFSYFVFYPVDWEINDDVHSGNFFSILIKPVTFYKYYFCKMLGDRLAHLLFIIIPVILFSSVYYKNELLTIEILILGSIAIILSMVLWFLISCCVGMLSFWLENIFFVLTVKEIVIQFLSGILLPLSFFSNNFRLFLDVLPFKYLVYEPLQMFSNDTYKLIDYLRIICIQLIWCIIFYIISRFILRKGVEHFSNVGG</sequence>
<keyword evidence="1" id="KW-1133">Transmembrane helix</keyword>
<dbReference type="Proteomes" id="UP000033590">
    <property type="component" value="Unassembled WGS sequence"/>
</dbReference>
<feature type="transmembrane region" description="Helical" evidence="1">
    <location>
        <begin position="181"/>
        <end position="204"/>
    </location>
</feature>
<feature type="transmembrane region" description="Helical" evidence="1">
    <location>
        <begin position="143"/>
        <end position="169"/>
    </location>
</feature>
<proteinExistence type="predicted"/>
<dbReference type="Proteomes" id="UP000193234">
    <property type="component" value="Unassembled WGS sequence"/>
</dbReference>
<gene>
    <name evidence="3" type="ORF">B7696_08390</name>
    <name evidence="4" type="ORF">D8865_02640</name>
    <name evidence="2" type="ORF">TZ93_01694</name>
</gene>
<comment type="caution">
    <text evidence="2">The sequence shown here is derived from an EMBL/GenBank/DDBJ whole genome shotgun (WGS) entry which is preliminary data.</text>
</comment>
<dbReference type="GeneID" id="29746429"/>
<reference evidence="4 7" key="4">
    <citation type="submission" date="2018-11" db="EMBL/GenBank/DDBJ databases">
        <title>Species Designations Belie Phenotypic and Genotypic Heterogeneity in Oral Streptococci.</title>
        <authorList>
            <person name="Velsko I."/>
        </authorList>
    </citation>
    <scope>NUCLEOTIDE SEQUENCE [LARGE SCALE GENOMIC DNA]</scope>
    <source>
        <strain evidence="4 7">BCC15</strain>
    </source>
</reference>
<dbReference type="RefSeq" id="WP_003013825.1">
    <property type="nucleotide sequence ID" value="NZ_CAMHWI010000006.1"/>
</dbReference>
<feature type="transmembrane region" description="Helical" evidence="1">
    <location>
        <begin position="230"/>
        <end position="252"/>
    </location>
</feature>
<dbReference type="PATRIC" id="fig|28037.215.peg.1664"/>
<protein>
    <submittedName>
        <fullName evidence="3">ABC transporter permease</fullName>
    </submittedName>
</protein>
<reference evidence="2 5" key="1">
    <citation type="submission" date="2015-02" db="EMBL/GenBank/DDBJ databases">
        <title>Evolution of amylase-binding proteins of oral streptococcal species.</title>
        <authorList>
            <person name="Haase E.M."/>
        </authorList>
    </citation>
    <scope>NUCLEOTIDE SEQUENCE [LARGE SCALE GENOMIC DNA]</scope>
    <source>
        <strain evidence="2 5">SK145</strain>
    </source>
</reference>
<dbReference type="AlphaFoldDB" id="A0A0F2DLI0"/>
<evidence type="ECO:0000313" key="7">
    <source>
        <dbReference type="Proteomes" id="UP000278653"/>
    </source>
</evidence>
<evidence type="ECO:0000313" key="4">
    <source>
        <dbReference type="EMBL" id="RSI62834.1"/>
    </source>
</evidence>
<keyword evidence="1" id="KW-0472">Membrane</keyword>
<name>A0A0F2DLI0_STRMT</name>
<feature type="transmembrane region" description="Helical" evidence="1">
    <location>
        <begin position="60"/>
        <end position="77"/>
    </location>
</feature>
<evidence type="ECO:0000313" key="6">
    <source>
        <dbReference type="Proteomes" id="UP000193234"/>
    </source>
</evidence>
<dbReference type="PANTHER" id="PTHR36832:SF1">
    <property type="entry name" value="SLR1174 PROTEIN"/>
    <property type="match status" value="1"/>
</dbReference>
<reference evidence="3 6" key="2">
    <citation type="journal article" date="2016" name="Eur. J. Clin. Microbiol. Infect. Dis.">
        <title>Whole genome sequencing as a tool for phylogenetic analysis of clinical strains of Mitis group streptococci.</title>
        <authorList>
            <person name="Rasmussen L.H."/>
            <person name="Dargis R."/>
            <person name="Hojholt K."/>
            <person name="Christensen J.J."/>
            <person name="Skovgaard O."/>
            <person name="Justesen U.S."/>
            <person name="Rosenvinge F.S."/>
            <person name="Moser C."/>
            <person name="Lukjancenko O."/>
            <person name="Rasmussen S."/>
            <person name="Nielsen X.C."/>
        </authorList>
    </citation>
    <scope>NUCLEOTIDE SEQUENCE [LARGE SCALE GENOMIC DNA]</scope>
    <source>
        <strain evidence="3 6">RH_12363_08</strain>
    </source>
</reference>
<dbReference type="InterPro" id="IPR010390">
    <property type="entry name" value="ABC-2_transporter-like"/>
</dbReference>
<dbReference type="PANTHER" id="PTHR36832">
    <property type="entry name" value="SLR1174 PROTEIN-RELATED"/>
    <property type="match status" value="1"/>
</dbReference>